<feature type="domain" description="CHY-type" evidence="10">
    <location>
        <begin position="7"/>
        <end position="75"/>
    </location>
</feature>
<dbReference type="PANTHER" id="PTHR21319:SF53">
    <property type="entry name" value="RING FINGER AND CHY ZINC FINGER DOMAIN-CONTAINING PROTEIN 1"/>
    <property type="match status" value="1"/>
</dbReference>
<reference evidence="12" key="1">
    <citation type="submission" date="2020-10" db="EMBL/GenBank/DDBJ databases">
        <title>Feather gene expression reveals the developmental basis of iridescence in African starlings.</title>
        <authorList>
            <person name="Rubenstein D.R."/>
        </authorList>
    </citation>
    <scope>NUCLEOTIDE SEQUENCE</scope>
    <source>
        <strain evidence="12">SS15</strain>
        <tissue evidence="12">Liver</tissue>
    </source>
</reference>
<evidence type="ECO:0000259" key="11">
    <source>
        <dbReference type="PROSITE" id="PS51270"/>
    </source>
</evidence>
<evidence type="ECO:0000313" key="13">
    <source>
        <dbReference type="EMBL" id="KAI1238689.1"/>
    </source>
</evidence>
<evidence type="ECO:0000256" key="7">
    <source>
        <dbReference type="ARBA" id="ARBA00023242"/>
    </source>
</evidence>
<accession>A0A835NJW3</accession>
<evidence type="ECO:0000259" key="10">
    <source>
        <dbReference type="PROSITE" id="PS51266"/>
    </source>
</evidence>
<dbReference type="SUPFAM" id="SSF57850">
    <property type="entry name" value="RING/U-box"/>
    <property type="match status" value="1"/>
</dbReference>
<dbReference type="EMBL" id="JADDUC010000148">
    <property type="protein sequence ID" value="KAG0117163.1"/>
    <property type="molecule type" value="Genomic_DNA"/>
</dbReference>
<evidence type="ECO:0000256" key="2">
    <source>
        <dbReference type="ARBA" id="ARBA00004906"/>
    </source>
</evidence>
<evidence type="ECO:0008006" key="15">
    <source>
        <dbReference type="Google" id="ProtNLM"/>
    </source>
</evidence>
<evidence type="ECO:0000313" key="12">
    <source>
        <dbReference type="EMBL" id="KAG0117163.1"/>
    </source>
</evidence>
<dbReference type="Pfam" id="PF14599">
    <property type="entry name" value="zinc_ribbon_6"/>
    <property type="match status" value="1"/>
</dbReference>
<dbReference type="PROSITE" id="PS51266">
    <property type="entry name" value="ZF_CHY"/>
    <property type="match status" value="1"/>
</dbReference>
<dbReference type="InterPro" id="IPR037274">
    <property type="entry name" value="Znf_CHY_sf"/>
</dbReference>
<reference evidence="13" key="3">
    <citation type="submission" date="2022-01" db="EMBL/GenBank/DDBJ databases">
        <authorList>
            <person name="Rubenstein D.R."/>
        </authorList>
    </citation>
    <scope>NUCLEOTIDE SEQUENCE</scope>
    <source>
        <strain evidence="13">SS15</strain>
        <tissue evidence="13">Liver</tissue>
    </source>
</reference>
<keyword evidence="4 8" id="KW-0863">Zinc-finger</keyword>
<feature type="domain" description="CTCHY-type" evidence="11">
    <location>
        <begin position="29"/>
        <end position="95"/>
    </location>
</feature>
<dbReference type="AlphaFoldDB" id="A0A835NJW3"/>
<dbReference type="GO" id="GO:0061630">
    <property type="term" value="F:ubiquitin protein ligase activity"/>
    <property type="evidence" value="ECO:0007669"/>
    <property type="project" value="TreeGrafter"/>
</dbReference>
<evidence type="ECO:0000256" key="8">
    <source>
        <dbReference type="PROSITE-ProRule" id="PRU00601"/>
    </source>
</evidence>
<sequence length="197" mass="22665">MATAGGSEGSEQGCEHYRRGCRLRAPCCGKLYPCRLCHDGAEQHQLDRFRVSEVQCIRCRLLQKEDFFHCSKCNLCLSLSLQGKHKDIHTSRVGAHVLPCGHLLHRTCYDEMLKEGYRCPLCMHSALDMTRYWRQLDNEVAQTPMPTEYQNMMVEILCNDCHARSTVQFHLLGMKCQSCESYNTAQDGRCRLSLQEQ</sequence>
<dbReference type="EMBL" id="JADDUC020000006">
    <property type="protein sequence ID" value="KAI1238689.1"/>
    <property type="molecule type" value="Genomic_DNA"/>
</dbReference>
<dbReference type="InterPro" id="IPR017921">
    <property type="entry name" value="Znf_CTCHY"/>
</dbReference>
<comment type="pathway">
    <text evidence="2">Protein modification; protein ubiquitination.</text>
</comment>
<dbReference type="Proteomes" id="UP000618051">
    <property type="component" value="Unassembled WGS sequence"/>
</dbReference>
<keyword evidence="3" id="KW-0479">Metal-binding</keyword>
<keyword evidence="14" id="KW-1185">Reference proteome</keyword>
<dbReference type="Pfam" id="PF05495">
    <property type="entry name" value="zf-CHY"/>
    <property type="match status" value="1"/>
</dbReference>
<name>A0A835NJW3_9PASS</name>
<gene>
    <name evidence="13" type="ORF">IHE44_0013429</name>
    <name evidence="12" type="ORF">IHE44_003044</name>
</gene>
<comment type="caution">
    <text evidence="12">The sequence shown here is derived from an EMBL/GenBank/DDBJ whole genome shotgun (WGS) entry which is preliminary data.</text>
</comment>
<evidence type="ECO:0000259" key="9">
    <source>
        <dbReference type="PROSITE" id="PS50089"/>
    </source>
</evidence>
<evidence type="ECO:0000256" key="3">
    <source>
        <dbReference type="ARBA" id="ARBA00022723"/>
    </source>
</evidence>
<evidence type="ECO:0000256" key="1">
    <source>
        <dbReference type="ARBA" id="ARBA00004123"/>
    </source>
</evidence>
<dbReference type="FunFam" id="2.20.28.10:FF:000009">
    <property type="entry name" value="RING finger and CHY zinc finger domain-containing protein 1"/>
    <property type="match status" value="1"/>
</dbReference>
<organism evidence="12">
    <name type="scientific">Lamprotornis superbus</name>
    <dbReference type="NCBI Taxonomy" id="245042"/>
    <lineage>
        <taxon>Eukaryota</taxon>
        <taxon>Metazoa</taxon>
        <taxon>Chordata</taxon>
        <taxon>Craniata</taxon>
        <taxon>Vertebrata</taxon>
        <taxon>Euteleostomi</taxon>
        <taxon>Archelosauria</taxon>
        <taxon>Archosauria</taxon>
        <taxon>Dinosauria</taxon>
        <taxon>Saurischia</taxon>
        <taxon>Theropoda</taxon>
        <taxon>Coelurosauria</taxon>
        <taxon>Aves</taxon>
        <taxon>Neognathae</taxon>
        <taxon>Neoaves</taxon>
        <taxon>Telluraves</taxon>
        <taxon>Australaves</taxon>
        <taxon>Passeriformes</taxon>
        <taxon>Sturnidae</taxon>
        <taxon>Lamprotornis</taxon>
    </lineage>
</organism>
<keyword evidence="5" id="KW-0833">Ubl conjugation pathway</keyword>
<protein>
    <recommendedName>
        <fullName evidence="15">ZN363 protein</fullName>
    </recommendedName>
</protein>
<evidence type="ECO:0000256" key="5">
    <source>
        <dbReference type="ARBA" id="ARBA00022786"/>
    </source>
</evidence>
<keyword evidence="6" id="KW-0862">Zinc</keyword>
<comment type="subcellular location">
    <subcellularLocation>
        <location evidence="1">Nucleus</location>
    </subcellularLocation>
</comment>
<dbReference type="InterPro" id="IPR039512">
    <property type="entry name" value="RCHY1_zinc-ribbon"/>
</dbReference>
<reference evidence="13 14" key="2">
    <citation type="journal article" date="2021" name="J. Hered.">
        <title>Feather Gene Expression Elucidates the Developmental Basis of Plumage Iridescence in African Starlings.</title>
        <authorList>
            <person name="Rubenstein D.R."/>
            <person name="Corvelo A."/>
            <person name="MacManes M.D."/>
            <person name="Maia R."/>
            <person name="Narzisi G."/>
            <person name="Rousaki A."/>
            <person name="Vandenabeele P."/>
            <person name="Shawkey M.D."/>
            <person name="Solomon J."/>
        </authorList>
    </citation>
    <scope>NUCLEOTIDE SEQUENCE [LARGE SCALE GENOMIC DNA]</scope>
    <source>
        <strain evidence="13">SS15</strain>
    </source>
</reference>
<evidence type="ECO:0000256" key="6">
    <source>
        <dbReference type="ARBA" id="ARBA00022833"/>
    </source>
</evidence>
<dbReference type="InterPro" id="IPR013083">
    <property type="entry name" value="Znf_RING/FYVE/PHD"/>
</dbReference>
<dbReference type="GO" id="GO:0008270">
    <property type="term" value="F:zinc ion binding"/>
    <property type="evidence" value="ECO:0007669"/>
    <property type="project" value="UniProtKB-KW"/>
</dbReference>
<dbReference type="SUPFAM" id="SSF161219">
    <property type="entry name" value="CHY zinc finger-like"/>
    <property type="match status" value="1"/>
</dbReference>
<dbReference type="PANTHER" id="PTHR21319">
    <property type="entry name" value="RING FINGER AND CHY ZINC FINGER DOMAIN-CONTAINING PROTEIN 1"/>
    <property type="match status" value="1"/>
</dbReference>
<proteinExistence type="predicted"/>
<evidence type="ECO:0000256" key="4">
    <source>
        <dbReference type="ARBA" id="ARBA00022771"/>
    </source>
</evidence>
<dbReference type="Gene3D" id="2.20.28.10">
    <property type="match status" value="1"/>
</dbReference>
<dbReference type="GO" id="GO:0016567">
    <property type="term" value="P:protein ubiquitination"/>
    <property type="evidence" value="ECO:0007669"/>
    <property type="project" value="TreeGrafter"/>
</dbReference>
<evidence type="ECO:0000313" key="14">
    <source>
        <dbReference type="Proteomes" id="UP000618051"/>
    </source>
</evidence>
<dbReference type="InterPro" id="IPR008913">
    <property type="entry name" value="Znf_CHY"/>
</dbReference>
<dbReference type="OrthoDB" id="411372at2759"/>
<dbReference type="PROSITE" id="PS50089">
    <property type="entry name" value="ZF_RING_2"/>
    <property type="match status" value="1"/>
</dbReference>
<dbReference type="PROSITE" id="PS51270">
    <property type="entry name" value="ZF_CTCHY"/>
    <property type="match status" value="1"/>
</dbReference>
<feature type="domain" description="RING-type" evidence="9">
    <location>
        <begin position="73"/>
        <end position="122"/>
    </location>
</feature>
<dbReference type="InterPro" id="IPR001841">
    <property type="entry name" value="Znf_RING"/>
</dbReference>
<dbReference type="GO" id="GO:0005634">
    <property type="term" value="C:nucleus"/>
    <property type="evidence" value="ECO:0007669"/>
    <property type="project" value="UniProtKB-SubCell"/>
</dbReference>
<dbReference type="Gene3D" id="3.30.40.10">
    <property type="entry name" value="Zinc/RING finger domain, C3HC4 (zinc finger)"/>
    <property type="match status" value="1"/>
</dbReference>
<keyword evidence="7" id="KW-0539">Nucleus</keyword>
<dbReference type="GO" id="GO:0006511">
    <property type="term" value="P:ubiquitin-dependent protein catabolic process"/>
    <property type="evidence" value="ECO:0007669"/>
    <property type="project" value="TreeGrafter"/>
</dbReference>
<dbReference type="SMART" id="SM00184">
    <property type="entry name" value="RING"/>
    <property type="match status" value="1"/>
</dbReference>